<proteinExistence type="predicted"/>
<protein>
    <submittedName>
        <fullName evidence="2">Uncharacterized protein LOC111122541 isoform X1</fullName>
    </submittedName>
</protein>
<dbReference type="Proteomes" id="UP000694844">
    <property type="component" value="Chromosome 1"/>
</dbReference>
<evidence type="ECO:0000313" key="1">
    <source>
        <dbReference type="Proteomes" id="UP000694844"/>
    </source>
</evidence>
<sequence length="477" mass="54361">MAEDDTGSCCCICWSIITPKQRRVINSPSFKVTAQLEEVLTKAISSSDKYVCTFCFAKLNRLSKIDFDLENRIETLKKEKNEVLSALRGKINLTQNSKRQIIHSPTPRKLKRIPPSRSTPQSQATCKTTNTVQETPKTSKRRRLFYLDPPEDSVRISYRGKSHGVRSGIVNGQWKGVLKSILRGDKCKTIAKKIFSIASQRKDLCLLVTELAVKESRNICKLNNRSILRQVSEDNLCNVDAKKIVEEFKSRCSILHGLLSSVMGNASVLRQAVAVAVILFARNNHLSAFHHALGQILDQGGATDETIRLLNIMGLTVGPKTVYRKKVELQKVQMQKVQDVVMQQKQEEEEENRGIEEEQQQSYVCRKLPVEIIGDNFDWTKRPSSMTKTHQVQSYHWFLLLGVQRRFMDMNLPDDVPRADILSMPTSAFVSSKAECESLENDMIYHIIKTATREFMPLFINVNKLESRDPYFSCETE</sequence>
<name>A0A8B8CZU5_CRAVI</name>
<dbReference type="RefSeq" id="XP_022320036.1">
    <property type="nucleotide sequence ID" value="XM_022464328.1"/>
</dbReference>
<dbReference type="OrthoDB" id="6198325at2759"/>
<keyword evidence="1" id="KW-1185">Reference proteome</keyword>
<reference evidence="2" key="2">
    <citation type="submission" date="2025-08" db="UniProtKB">
        <authorList>
            <consortium name="RefSeq"/>
        </authorList>
    </citation>
    <scope>IDENTIFICATION</scope>
    <source>
        <tissue evidence="2">Whole sample</tissue>
    </source>
</reference>
<dbReference type="AlphaFoldDB" id="A0A8B8CZU5"/>
<dbReference type="KEGG" id="cvn:111122541"/>
<dbReference type="GeneID" id="111122541"/>
<organism evidence="1 2">
    <name type="scientific">Crassostrea virginica</name>
    <name type="common">Eastern oyster</name>
    <dbReference type="NCBI Taxonomy" id="6565"/>
    <lineage>
        <taxon>Eukaryota</taxon>
        <taxon>Metazoa</taxon>
        <taxon>Spiralia</taxon>
        <taxon>Lophotrochozoa</taxon>
        <taxon>Mollusca</taxon>
        <taxon>Bivalvia</taxon>
        <taxon>Autobranchia</taxon>
        <taxon>Pteriomorphia</taxon>
        <taxon>Ostreida</taxon>
        <taxon>Ostreoidea</taxon>
        <taxon>Ostreidae</taxon>
        <taxon>Crassostrea</taxon>
    </lineage>
</organism>
<evidence type="ECO:0000313" key="2">
    <source>
        <dbReference type="RefSeq" id="XP_022320036.1"/>
    </source>
</evidence>
<gene>
    <name evidence="2" type="primary">LOC111122541</name>
</gene>
<reference evidence="1" key="1">
    <citation type="submission" date="2024-06" db="UniProtKB">
        <authorList>
            <consortium name="RefSeq"/>
        </authorList>
    </citation>
    <scope>NUCLEOTIDE SEQUENCE [LARGE SCALE GENOMIC DNA]</scope>
</reference>
<accession>A0A8B8CZU5</accession>